<keyword evidence="3" id="KW-1185">Reference proteome</keyword>
<feature type="region of interest" description="Disordered" evidence="1">
    <location>
        <begin position="59"/>
        <end position="97"/>
    </location>
</feature>
<gene>
    <name evidence="2" type="ORF">NDU88_000337</name>
</gene>
<dbReference type="AlphaFoldDB" id="A0AAV7S6S9"/>
<evidence type="ECO:0000256" key="1">
    <source>
        <dbReference type="SAM" id="MobiDB-lite"/>
    </source>
</evidence>
<dbReference type="EMBL" id="JANPWB010000008">
    <property type="protein sequence ID" value="KAJ1159833.1"/>
    <property type="molecule type" value="Genomic_DNA"/>
</dbReference>
<reference evidence="2" key="1">
    <citation type="journal article" date="2022" name="bioRxiv">
        <title>Sequencing and chromosome-scale assembly of the giantPleurodeles waltlgenome.</title>
        <authorList>
            <person name="Brown T."/>
            <person name="Elewa A."/>
            <person name="Iarovenko S."/>
            <person name="Subramanian E."/>
            <person name="Araus A.J."/>
            <person name="Petzold A."/>
            <person name="Susuki M."/>
            <person name="Suzuki K.-i.T."/>
            <person name="Hayashi T."/>
            <person name="Toyoda A."/>
            <person name="Oliveira C."/>
            <person name="Osipova E."/>
            <person name="Leigh N.D."/>
            <person name="Simon A."/>
            <person name="Yun M.H."/>
        </authorList>
    </citation>
    <scope>NUCLEOTIDE SEQUENCE</scope>
    <source>
        <strain evidence="2">20211129_DDA</strain>
        <tissue evidence="2">Liver</tissue>
    </source>
</reference>
<name>A0AAV7S6S9_PLEWA</name>
<organism evidence="2 3">
    <name type="scientific">Pleurodeles waltl</name>
    <name type="common">Iberian ribbed newt</name>
    <dbReference type="NCBI Taxonomy" id="8319"/>
    <lineage>
        <taxon>Eukaryota</taxon>
        <taxon>Metazoa</taxon>
        <taxon>Chordata</taxon>
        <taxon>Craniata</taxon>
        <taxon>Vertebrata</taxon>
        <taxon>Euteleostomi</taxon>
        <taxon>Amphibia</taxon>
        <taxon>Batrachia</taxon>
        <taxon>Caudata</taxon>
        <taxon>Salamandroidea</taxon>
        <taxon>Salamandridae</taxon>
        <taxon>Pleurodelinae</taxon>
        <taxon>Pleurodeles</taxon>
    </lineage>
</organism>
<evidence type="ECO:0000313" key="3">
    <source>
        <dbReference type="Proteomes" id="UP001066276"/>
    </source>
</evidence>
<sequence length="136" mass="14584">MKGLLPLSSVYVELKNESFVDGQQLTWIKGRNQYWTAGGSEPSQLGIGRPGRKWRAVDLSSPPLSKCLPQSTPTGADRLRDDRQCRGSGSPYSLPQSVKPAVQACGKKLVKRGRKTLAATVLATGNASLGPNVTFS</sequence>
<dbReference type="Proteomes" id="UP001066276">
    <property type="component" value="Chromosome 4_2"/>
</dbReference>
<evidence type="ECO:0000313" key="2">
    <source>
        <dbReference type="EMBL" id="KAJ1159833.1"/>
    </source>
</evidence>
<proteinExistence type="predicted"/>
<protein>
    <submittedName>
        <fullName evidence="2">Uncharacterized protein</fullName>
    </submittedName>
</protein>
<comment type="caution">
    <text evidence="2">The sequence shown here is derived from an EMBL/GenBank/DDBJ whole genome shotgun (WGS) entry which is preliminary data.</text>
</comment>
<accession>A0AAV7S6S9</accession>